<dbReference type="InterPro" id="IPR029787">
    <property type="entry name" value="Nucleotide_cyclase"/>
</dbReference>
<evidence type="ECO:0000256" key="2">
    <source>
        <dbReference type="ARBA" id="ARBA00034247"/>
    </source>
</evidence>
<dbReference type="EC" id="2.7.7.65" evidence="1"/>
<dbReference type="NCBIfam" id="TIGR00254">
    <property type="entry name" value="GGDEF"/>
    <property type="match status" value="1"/>
</dbReference>
<accession>A0ABX8ZK82</accession>
<sequence length="391" mass="41973">MAHEPHSGPTDRAGASPDVDPRAVQQETMLAMLERERRSLSSSLLAMALLALSFAFYALPGPFYLLLGLRLASFTFTRRAAALLNLAVRENRRTTWPHRRMMLAMGLTGFTLAMLLLPAPAGTPFAAQLLVGCVVLVALTLISTTLAAMRGPRDMMLASFFLTMCVIVPSQLASTANMWIIAVAAITVAGIRMYAYNAGEHIITSAAVLVENRLLSQDLAQALAKAEYLGACDPLTGLYNRRKLFEQRERAADGGLRQVLMIDLDRFKSINDKFGHSAGDRVLVAAADAIGARLDGMKGSGHMAFRLGGEEFVALLQDTDCDTARRVAEALRGDITQISAAAADIGALETTASIGIARWHPGEELDEALQRADAACYAAKNAGRNRVQAAA</sequence>
<organism evidence="6 7">
    <name type="scientific">Qipengyuania aurantiaca</name>
    <dbReference type="NCBI Taxonomy" id="2867233"/>
    <lineage>
        <taxon>Bacteria</taxon>
        <taxon>Pseudomonadati</taxon>
        <taxon>Pseudomonadota</taxon>
        <taxon>Alphaproteobacteria</taxon>
        <taxon>Sphingomonadales</taxon>
        <taxon>Erythrobacteraceae</taxon>
        <taxon>Qipengyuania</taxon>
    </lineage>
</organism>
<evidence type="ECO:0000256" key="4">
    <source>
        <dbReference type="SAM" id="Phobius"/>
    </source>
</evidence>
<dbReference type="InterPro" id="IPR050469">
    <property type="entry name" value="Diguanylate_Cyclase"/>
</dbReference>
<evidence type="ECO:0000256" key="3">
    <source>
        <dbReference type="SAM" id="MobiDB-lite"/>
    </source>
</evidence>
<keyword evidence="4" id="KW-1133">Transmembrane helix</keyword>
<dbReference type="PANTHER" id="PTHR45138:SF9">
    <property type="entry name" value="DIGUANYLATE CYCLASE DGCM-RELATED"/>
    <property type="match status" value="1"/>
</dbReference>
<dbReference type="Gene3D" id="3.30.70.270">
    <property type="match status" value="1"/>
</dbReference>
<keyword evidence="6" id="KW-0808">Transferase</keyword>
<dbReference type="SMART" id="SM00267">
    <property type="entry name" value="GGDEF"/>
    <property type="match status" value="1"/>
</dbReference>
<comment type="catalytic activity">
    <reaction evidence="2">
        <text>2 GTP = 3',3'-c-di-GMP + 2 diphosphate</text>
        <dbReference type="Rhea" id="RHEA:24898"/>
        <dbReference type="ChEBI" id="CHEBI:33019"/>
        <dbReference type="ChEBI" id="CHEBI:37565"/>
        <dbReference type="ChEBI" id="CHEBI:58805"/>
        <dbReference type="EC" id="2.7.7.65"/>
    </reaction>
</comment>
<evidence type="ECO:0000256" key="1">
    <source>
        <dbReference type="ARBA" id="ARBA00012528"/>
    </source>
</evidence>
<evidence type="ECO:0000313" key="6">
    <source>
        <dbReference type="EMBL" id="QZD89420.1"/>
    </source>
</evidence>
<dbReference type="GO" id="GO:0052621">
    <property type="term" value="F:diguanylate cyclase activity"/>
    <property type="evidence" value="ECO:0007669"/>
    <property type="project" value="UniProtKB-EC"/>
</dbReference>
<feature type="transmembrane region" description="Helical" evidence="4">
    <location>
        <begin position="39"/>
        <end position="59"/>
    </location>
</feature>
<evidence type="ECO:0000259" key="5">
    <source>
        <dbReference type="PROSITE" id="PS50887"/>
    </source>
</evidence>
<feature type="transmembrane region" description="Helical" evidence="4">
    <location>
        <begin position="125"/>
        <end position="148"/>
    </location>
</feature>
<dbReference type="PANTHER" id="PTHR45138">
    <property type="entry name" value="REGULATORY COMPONENTS OF SENSORY TRANSDUCTION SYSTEM"/>
    <property type="match status" value="1"/>
</dbReference>
<feature type="transmembrane region" description="Helical" evidence="4">
    <location>
        <begin position="155"/>
        <end position="172"/>
    </location>
</feature>
<dbReference type="CDD" id="cd01949">
    <property type="entry name" value="GGDEF"/>
    <property type="match status" value="1"/>
</dbReference>
<feature type="domain" description="GGDEF" evidence="5">
    <location>
        <begin position="255"/>
        <end position="391"/>
    </location>
</feature>
<dbReference type="SUPFAM" id="SSF55073">
    <property type="entry name" value="Nucleotide cyclase"/>
    <property type="match status" value="1"/>
</dbReference>
<dbReference type="InterPro" id="IPR043128">
    <property type="entry name" value="Rev_trsase/Diguanyl_cyclase"/>
</dbReference>
<dbReference type="Proteomes" id="UP000824281">
    <property type="component" value="Chromosome"/>
</dbReference>
<keyword evidence="6" id="KW-0548">Nucleotidyltransferase</keyword>
<dbReference type="PROSITE" id="PS50887">
    <property type="entry name" value="GGDEF"/>
    <property type="match status" value="1"/>
</dbReference>
<dbReference type="InterPro" id="IPR000160">
    <property type="entry name" value="GGDEF_dom"/>
</dbReference>
<keyword evidence="4" id="KW-0812">Transmembrane</keyword>
<feature type="transmembrane region" description="Helical" evidence="4">
    <location>
        <begin position="100"/>
        <end position="119"/>
    </location>
</feature>
<proteinExistence type="predicted"/>
<protein>
    <recommendedName>
        <fullName evidence="1">diguanylate cyclase</fullName>
        <ecNumber evidence="1">2.7.7.65</ecNumber>
    </recommendedName>
</protein>
<reference evidence="6 7" key="1">
    <citation type="submission" date="2021-08" db="EMBL/GenBank/DDBJ databases">
        <title>Comparative Genomics Analysis of the Genus Qipengyuania Reveals Extensive Genetic Diversity and Metabolic Versatility, Including the Description of Fifteen Novel Species.</title>
        <authorList>
            <person name="Liu Y."/>
        </authorList>
    </citation>
    <scope>NUCLEOTIDE SEQUENCE [LARGE SCALE GENOMIC DNA]</scope>
    <source>
        <strain evidence="6 7">1NDH13</strain>
    </source>
</reference>
<keyword evidence="7" id="KW-1185">Reference proteome</keyword>
<dbReference type="Pfam" id="PF00990">
    <property type="entry name" value="GGDEF"/>
    <property type="match status" value="1"/>
</dbReference>
<dbReference type="EMBL" id="CP081295">
    <property type="protein sequence ID" value="QZD89420.1"/>
    <property type="molecule type" value="Genomic_DNA"/>
</dbReference>
<name>A0ABX8ZK82_9SPHN</name>
<gene>
    <name evidence="6" type="ORF">K3148_11450</name>
</gene>
<dbReference type="RefSeq" id="WP_221424903.1">
    <property type="nucleotide sequence ID" value="NZ_CP081295.1"/>
</dbReference>
<feature type="region of interest" description="Disordered" evidence="3">
    <location>
        <begin position="1"/>
        <end position="21"/>
    </location>
</feature>
<evidence type="ECO:0000313" key="7">
    <source>
        <dbReference type="Proteomes" id="UP000824281"/>
    </source>
</evidence>
<keyword evidence="4" id="KW-0472">Membrane</keyword>